<evidence type="ECO:0000256" key="1">
    <source>
        <dbReference type="SAM" id="SignalP"/>
    </source>
</evidence>
<proteinExistence type="predicted"/>
<feature type="signal peptide" evidence="1">
    <location>
        <begin position="1"/>
        <end position="15"/>
    </location>
</feature>
<sequence length="88" mass="9871">MYIFFFPGLLQSTACFTFFVAQHSLNCVSCMWWKVTQSIARRRATAVPHALSATRMCSTRPQFKYAKRGNSSFCASGGMQSLVNFTLA</sequence>
<accession>A0A131YFN1</accession>
<protein>
    <recommendedName>
        <fullName evidence="3">Secreted protein</fullName>
    </recommendedName>
</protein>
<feature type="chain" id="PRO_5013130999" description="Secreted protein" evidence="1">
    <location>
        <begin position="16"/>
        <end position="88"/>
    </location>
</feature>
<dbReference type="AlphaFoldDB" id="A0A131YFN1"/>
<keyword evidence="1" id="KW-0732">Signal</keyword>
<evidence type="ECO:0000313" key="2">
    <source>
        <dbReference type="EMBL" id="JAP77338.1"/>
    </source>
</evidence>
<name>A0A131YFN1_RHIAP</name>
<reference evidence="2" key="1">
    <citation type="journal article" date="2016" name="Ticks Tick Borne Dis.">
        <title>De novo assembly and annotation of the salivary gland transcriptome of Rhipicephalus appendiculatus male and female ticks during blood feeding.</title>
        <authorList>
            <person name="de Castro M.H."/>
            <person name="de Klerk D."/>
            <person name="Pienaar R."/>
            <person name="Latif A.A."/>
            <person name="Rees D.J."/>
            <person name="Mans B.J."/>
        </authorList>
    </citation>
    <scope>NUCLEOTIDE SEQUENCE</scope>
    <source>
        <tissue evidence="2">Salivary glands</tissue>
    </source>
</reference>
<evidence type="ECO:0008006" key="3">
    <source>
        <dbReference type="Google" id="ProtNLM"/>
    </source>
</evidence>
<organism evidence="2">
    <name type="scientific">Rhipicephalus appendiculatus</name>
    <name type="common">Brown ear tick</name>
    <dbReference type="NCBI Taxonomy" id="34631"/>
    <lineage>
        <taxon>Eukaryota</taxon>
        <taxon>Metazoa</taxon>
        <taxon>Ecdysozoa</taxon>
        <taxon>Arthropoda</taxon>
        <taxon>Chelicerata</taxon>
        <taxon>Arachnida</taxon>
        <taxon>Acari</taxon>
        <taxon>Parasitiformes</taxon>
        <taxon>Ixodida</taxon>
        <taxon>Ixodoidea</taxon>
        <taxon>Ixodidae</taxon>
        <taxon>Rhipicephalinae</taxon>
        <taxon>Rhipicephalus</taxon>
        <taxon>Rhipicephalus</taxon>
    </lineage>
</organism>
<dbReference type="EMBL" id="GEDV01011219">
    <property type="protein sequence ID" value="JAP77338.1"/>
    <property type="molecule type" value="Transcribed_RNA"/>
</dbReference>